<evidence type="ECO:0000313" key="3">
    <source>
        <dbReference type="Proteomes" id="UP001374535"/>
    </source>
</evidence>
<dbReference type="EMBL" id="CP144697">
    <property type="protein sequence ID" value="WVZ15666.1"/>
    <property type="molecule type" value="Genomic_DNA"/>
</dbReference>
<dbReference type="PANTHER" id="PTHR43327:SF41">
    <property type="entry name" value="BAND 7 DOMAIN-CONTAINING PROTEIN-RELATED"/>
    <property type="match status" value="1"/>
</dbReference>
<evidence type="ECO:0000259" key="1">
    <source>
        <dbReference type="SMART" id="SM00244"/>
    </source>
</evidence>
<reference evidence="2 3" key="1">
    <citation type="journal article" date="2023" name="Life. Sci Alliance">
        <title>Evolutionary insights into 3D genome organization and epigenetic landscape of Vigna mungo.</title>
        <authorList>
            <person name="Junaid A."/>
            <person name="Singh B."/>
            <person name="Bhatia S."/>
        </authorList>
    </citation>
    <scope>NUCLEOTIDE SEQUENCE [LARGE SCALE GENOMIC DNA]</scope>
    <source>
        <strain evidence="2">Urdbean</strain>
    </source>
</reference>
<protein>
    <recommendedName>
        <fullName evidence="1">Band 7 domain-containing protein</fullName>
    </recommendedName>
</protein>
<dbReference type="PANTHER" id="PTHR43327">
    <property type="entry name" value="STOMATIN-LIKE PROTEIN 2, MITOCHONDRIAL"/>
    <property type="match status" value="1"/>
</dbReference>
<dbReference type="Pfam" id="PF01145">
    <property type="entry name" value="Band_7"/>
    <property type="match status" value="1"/>
</dbReference>
<dbReference type="GO" id="GO:0005739">
    <property type="term" value="C:mitochondrion"/>
    <property type="evidence" value="ECO:0007669"/>
    <property type="project" value="TreeGrafter"/>
</dbReference>
<sequence length="302" mass="33007">MGQAFGCYQVDQSNVAIKEHFGKFSDVLEPGCHCLPWCLGYQIAGGLSLRVQQLDVRCETKTKVSAASFPSPTLFHGADNVFVTVVASVQYRAVAEKASDAFYRLTNTREQIQSYVFDVIRASVPKLELDSVFEQKNDIAKAVEEELEKAMSTYGFEIVQTLIVDIEPDVNVKRAMNEINAAARLRLAANEKAEAEKILQIKKAEGEAESKYLSGLGIARQRQAIVDGLRDSVLAFSENVPGTTAKDVMDMVLVTQYFDTMKEIGASSKSSSVFIPHGPGAVKDIAVQIRDGLLQASASQTN</sequence>
<organism evidence="2 3">
    <name type="scientific">Vigna mungo</name>
    <name type="common">Black gram</name>
    <name type="synonym">Phaseolus mungo</name>
    <dbReference type="NCBI Taxonomy" id="3915"/>
    <lineage>
        <taxon>Eukaryota</taxon>
        <taxon>Viridiplantae</taxon>
        <taxon>Streptophyta</taxon>
        <taxon>Embryophyta</taxon>
        <taxon>Tracheophyta</taxon>
        <taxon>Spermatophyta</taxon>
        <taxon>Magnoliopsida</taxon>
        <taxon>eudicotyledons</taxon>
        <taxon>Gunneridae</taxon>
        <taxon>Pentapetalae</taxon>
        <taxon>rosids</taxon>
        <taxon>fabids</taxon>
        <taxon>Fabales</taxon>
        <taxon>Fabaceae</taxon>
        <taxon>Papilionoideae</taxon>
        <taxon>50 kb inversion clade</taxon>
        <taxon>NPAAA clade</taxon>
        <taxon>indigoferoid/millettioid clade</taxon>
        <taxon>Phaseoleae</taxon>
        <taxon>Vigna</taxon>
    </lineage>
</organism>
<accession>A0AAQ3NVA9</accession>
<dbReference type="AlphaFoldDB" id="A0AAQ3NVA9"/>
<name>A0AAQ3NVA9_VIGMU</name>
<proteinExistence type="predicted"/>
<dbReference type="InterPro" id="IPR036013">
    <property type="entry name" value="Band_7/SPFH_dom_sf"/>
</dbReference>
<dbReference type="SMART" id="SM00244">
    <property type="entry name" value="PHB"/>
    <property type="match status" value="1"/>
</dbReference>
<gene>
    <name evidence="2" type="ORF">V8G54_013232</name>
</gene>
<dbReference type="CDD" id="cd03407">
    <property type="entry name" value="SPFH_like_u4"/>
    <property type="match status" value="1"/>
</dbReference>
<dbReference type="InterPro" id="IPR001107">
    <property type="entry name" value="Band_7"/>
</dbReference>
<dbReference type="Gene3D" id="3.30.479.30">
    <property type="entry name" value="Band 7 domain"/>
    <property type="match status" value="1"/>
</dbReference>
<dbReference type="Proteomes" id="UP001374535">
    <property type="component" value="Chromosome 4"/>
</dbReference>
<dbReference type="SUPFAM" id="SSF117892">
    <property type="entry name" value="Band 7/SPFH domain"/>
    <property type="match status" value="1"/>
</dbReference>
<feature type="domain" description="Band 7" evidence="1">
    <location>
        <begin position="5"/>
        <end position="180"/>
    </location>
</feature>
<keyword evidence="3" id="KW-1185">Reference proteome</keyword>
<evidence type="ECO:0000313" key="2">
    <source>
        <dbReference type="EMBL" id="WVZ15666.1"/>
    </source>
</evidence>
<dbReference type="InterPro" id="IPR050710">
    <property type="entry name" value="Band7/mec-2_domain"/>
</dbReference>